<reference evidence="6" key="2">
    <citation type="submission" date="2023-05" db="EMBL/GenBank/DDBJ databases">
        <authorList>
            <person name="Fouks B."/>
        </authorList>
    </citation>
    <scope>NUCLEOTIDE SEQUENCE</scope>
    <source>
        <strain evidence="6">Stay&amp;Tobe</strain>
        <tissue evidence="6">Testes</tissue>
    </source>
</reference>
<dbReference type="Proteomes" id="UP001233999">
    <property type="component" value="Unassembled WGS sequence"/>
</dbReference>
<gene>
    <name evidence="6" type="ORF">L9F63_017897</name>
</gene>
<keyword evidence="4" id="KW-1133">Transmembrane helix</keyword>
<comment type="caution">
    <text evidence="6">The sequence shown here is derived from an EMBL/GenBank/DDBJ whole genome shotgun (WGS) entry which is preliminary data.</text>
</comment>
<protein>
    <recommendedName>
        <fullName evidence="2">NADH:ubiquinone reductase (H(+)-translocating)</fullName>
        <ecNumber evidence="2">7.1.1.2</ecNumber>
    </recommendedName>
</protein>
<dbReference type="AlphaFoldDB" id="A0AAD7ZY73"/>
<comment type="catalytic activity">
    <reaction evidence="3">
        <text>a ubiquinone + NADH + 5 H(+)(in) = a ubiquinol + NAD(+) + 4 H(+)(out)</text>
        <dbReference type="Rhea" id="RHEA:29091"/>
        <dbReference type="Rhea" id="RHEA-COMP:9565"/>
        <dbReference type="Rhea" id="RHEA-COMP:9566"/>
        <dbReference type="ChEBI" id="CHEBI:15378"/>
        <dbReference type="ChEBI" id="CHEBI:16389"/>
        <dbReference type="ChEBI" id="CHEBI:17976"/>
        <dbReference type="ChEBI" id="CHEBI:57540"/>
        <dbReference type="ChEBI" id="CHEBI:57945"/>
        <dbReference type="EC" id="7.1.1.2"/>
    </reaction>
</comment>
<evidence type="ECO:0000256" key="2">
    <source>
        <dbReference type="ARBA" id="ARBA00012944"/>
    </source>
</evidence>
<dbReference type="Pfam" id="PF00361">
    <property type="entry name" value="Proton_antipo_M"/>
    <property type="match status" value="1"/>
</dbReference>
<feature type="transmembrane region" description="Helical" evidence="4">
    <location>
        <begin position="14"/>
        <end position="39"/>
    </location>
</feature>
<organism evidence="6 7">
    <name type="scientific">Diploptera punctata</name>
    <name type="common">Pacific beetle cockroach</name>
    <dbReference type="NCBI Taxonomy" id="6984"/>
    <lineage>
        <taxon>Eukaryota</taxon>
        <taxon>Metazoa</taxon>
        <taxon>Ecdysozoa</taxon>
        <taxon>Arthropoda</taxon>
        <taxon>Hexapoda</taxon>
        <taxon>Insecta</taxon>
        <taxon>Pterygota</taxon>
        <taxon>Neoptera</taxon>
        <taxon>Polyneoptera</taxon>
        <taxon>Dictyoptera</taxon>
        <taxon>Blattodea</taxon>
        <taxon>Blaberoidea</taxon>
        <taxon>Blaberidae</taxon>
        <taxon>Diplopterinae</taxon>
        <taxon>Diploptera</taxon>
    </lineage>
</organism>
<reference evidence="6" key="1">
    <citation type="journal article" date="2023" name="IScience">
        <title>Live-bearing cockroach genome reveals convergent evolutionary mechanisms linked to viviparity in insects and beyond.</title>
        <authorList>
            <person name="Fouks B."/>
            <person name="Harrison M.C."/>
            <person name="Mikhailova A.A."/>
            <person name="Marchal E."/>
            <person name="English S."/>
            <person name="Carruthers M."/>
            <person name="Jennings E.C."/>
            <person name="Chiamaka E.L."/>
            <person name="Frigard R.A."/>
            <person name="Pippel M."/>
            <person name="Attardo G.M."/>
            <person name="Benoit J.B."/>
            <person name="Bornberg-Bauer E."/>
            <person name="Tobe S.S."/>
        </authorList>
    </citation>
    <scope>NUCLEOTIDE SEQUENCE</scope>
    <source>
        <strain evidence="6">Stay&amp;Tobe</strain>
    </source>
</reference>
<feature type="domain" description="NADH:quinone oxidoreductase/Mrp antiporter transmembrane" evidence="5">
    <location>
        <begin position="12"/>
        <end position="44"/>
    </location>
</feature>
<evidence type="ECO:0000313" key="6">
    <source>
        <dbReference type="EMBL" id="KAJ9588810.1"/>
    </source>
</evidence>
<name>A0AAD7ZY73_DIPPU</name>
<evidence type="ECO:0000256" key="3">
    <source>
        <dbReference type="ARBA" id="ARBA00049551"/>
    </source>
</evidence>
<sequence length="56" mass="6372">LIIRILSLGFARLAFFHLLTHALFKALLFMCAGVIIHYLMSQLVRQSGSYTNNIPH</sequence>
<accession>A0AAD7ZY73</accession>
<proteinExistence type="predicted"/>
<keyword evidence="7" id="KW-1185">Reference proteome</keyword>
<keyword evidence="4" id="KW-0472">Membrane</keyword>
<dbReference type="EMBL" id="JASPKZ010005302">
    <property type="protein sequence ID" value="KAJ9588810.1"/>
    <property type="molecule type" value="Genomic_DNA"/>
</dbReference>
<dbReference type="EC" id="7.1.1.2" evidence="2"/>
<feature type="non-terminal residue" evidence="6">
    <location>
        <position position="1"/>
    </location>
</feature>
<evidence type="ECO:0000259" key="5">
    <source>
        <dbReference type="Pfam" id="PF00361"/>
    </source>
</evidence>
<evidence type="ECO:0000256" key="1">
    <source>
        <dbReference type="ARBA" id="ARBA00003257"/>
    </source>
</evidence>
<evidence type="ECO:0000256" key="4">
    <source>
        <dbReference type="SAM" id="Phobius"/>
    </source>
</evidence>
<dbReference type="GO" id="GO:0008137">
    <property type="term" value="F:NADH dehydrogenase (ubiquinone) activity"/>
    <property type="evidence" value="ECO:0007669"/>
    <property type="project" value="UniProtKB-EC"/>
</dbReference>
<keyword evidence="4" id="KW-0812">Transmembrane</keyword>
<evidence type="ECO:0000313" key="7">
    <source>
        <dbReference type="Proteomes" id="UP001233999"/>
    </source>
</evidence>
<dbReference type="InterPro" id="IPR001750">
    <property type="entry name" value="ND/Mrp_TM"/>
</dbReference>
<comment type="function">
    <text evidence="1">Core subunit of the mitochondrial membrane respiratory chain NADH dehydrogenase (Complex I) that is believed to belong to the minimal assembly required for catalysis. Complex I functions in the transfer of electrons from NADH to the respiratory chain. The immediate electron acceptor for the enzyme is believed to be ubiquinone.</text>
</comment>
<feature type="non-terminal residue" evidence="6">
    <location>
        <position position="56"/>
    </location>
</feature>